<gene>
    <name evidence="2" type="ORF">STCU_10967</name>
</gene>
<dbReference type="EMBL" id="ATMH01010856">
    <property type="protein sequence ID" value="EPY16841.1"/>
    <property type="molecule type" value="Genomic_DNA"/>
</dbReference>
<reference evidence="2 3" key="1">
    <citation type="journal article" date="2013" name="PLoS ONE">
        <title>Predicting the Proteins of Angomonas deanei, Strigomonas culicis and Their Respective Endosymbionts Reveals New Aspects of the Trypanosomatidae Family.</title>
        <authorList>
            <person name="Motta M.C."/>
            <person name="Martins A.C."/>
            <person name="de Souza S.S."/>
            <person name="Catta-Preta C.M."/>
            <person name="Silva R."/>
            <person name="Klein C.C."/>
            <person name="de Almeida L.G."/>
            <person name="de Lima Cunha O."/>
            <person name="Ciapina L.P."/>
            <person name="Brocchi M."/>
            <person name="Colabardini A.C."/>
            <person name="de Araujo Lima B."/>
            <person name="Machado C.R."/>
            <person name="de Almeida Soares C.M."/>
            <person name="Probst C.M."/>
            <person name="de Menezes C.B."/>
            <person name="Thompson C.E."/>
            <person name="Bartholomeu D.C."/>
            <person name="Gradia D.F."/>
            <person name="Pavoni D.P."/>
            <person name="Grisard E.C."/>
            <person name="Fantinatti-Garboggini F."/>
            <person name="Marchini F.K."/>
            <person name="Rodrigues-Luiz G.F."/>
            <person name="Wagner G."/>
            <person name="Goldman G.H."/>
            <person name="Fietto J.L."/>
            <person name="Elias M.C."/>
            <person name="Goldman M.H."/>
            <person name="Sagot M.F."/>
            <person name="Pereira M."/>
            <person name="Stoco P.H."/>
            <person name="de Mendonca-Neto R.P."/>
            <person name="Teixeira S.M."/>
            <person name="Maciel T.E."/>
            <person name="de Oliveira Mendes T.A."/>
            <person name="Urmenyi T.P."/>
            <person name="de Souza W."/>
            <person name="Schenkman S."/>
            <person name="de Vasconcelos A.T."/>
        </authorList>
    </citation>
    <scope>NUCLEOTIDE SEQUENCE [LARGE SCALE GENOMIC DNA]</scope>
</reference>
<feature type="compositionally biased region" description="Basic residues" evidence="1">
    <location>
        <begin position="76"/>
        <end position="88"/>
    </location>
</feature>
<feature type="compositionally biased region" description="Basic and acidic residues" evidence="1">
    <location>
        <begin position="223"/>
        <end position="232"/>
    </location>
</feature>
<feature type="region of interest" description="Disordered" evidence="1">
    <location>
        <begin position="1"/>
        <end position="103"/>
    </location>
</feature>
<evidence type="ECO:0000256" key="1">
    <source>
        <dbReference type="SAM" id="MobiDB-lite"/>
    </source>
</evidence>
<organism evidence="2 3">
    <name type="scientific">Strigomonas culicis</name>
    <dbReference type="NCBI Taxonomy" id="28005"/>
    <lineage>
        <taxon>Eukaryota</taxon>
        <taxon>Discoba</taxon>
        <taxon>Euglenozoa</taxon>
        <taxon>Kinetoplastea</taxon>
        <taxon>Metakinetoplastina</taxon>
        <taxon>Trypanosomatida</taxon>
        <taxon>Trypanosomatidae</taxon>
        <taxon>Strigomonadinae</taxon>
        <taxon>Strigomonas</taxon>
    </lineage>
</organism>
<name>S9UQB9_9TRYP</name>
<evidence type="ECO:0000313" key="2">
    <source>
        <dbReference type="EMBL" id="EPY16841.1"/>
    </source>
</evidence>
<feature type="compositionally biased region" description="Low complexity" evidence="1">
    <location>
        <begin position="234"/>
        <end position="252"/>
    </location>
</feature>
<keyword evidence="3" id="KW-1185">Reference proteome</keyword>
<protein>
    <submittedName>
        <fullName evidence="2">PE-PGRS family protein</fullName>
    </submittedName>
</protein>
<proteinExistence type="predicted"/>
<dbReference type="Proteomes" id="UP000015354">
    <property type="component" value="Unassembled WGS sequence"/>
</dbReference>
<accession>S9UQB9</accession>
<evidence type="ECO:0000313" key="3">
    <source>
        <dbReference type="Proteomes" id="UP000015354"/>
    </source>
</evidence>
<feature type="compositionally biased region" description="Low complexity" evidence="1">
    <location>
        <begin position="13"/>
        <end position="24"/>
    </location>
</feature>
<sequence length="338" mass="36164">MSSSRSRAHLQQPGGAAHGDAAPARRVRHLEPVRRSAAQRPPSLRGGRGALRGRTPHATKGGGAVGGGRPRARQDRGRHHHHLHRLQRRARDGGGHLRHRGGQRHVRAPVRVHLRVRGLPVPLACAGARHRRDPADRLGQGADEGHAAAPRAPAAALRGGVQLLHHTARAARHRLHGQAHEPHRLLRLLRPRARGGRRAALCAAASGAAQVRRRPHARARRAAGREDVHDALQRGGQPRAAVPRPAGAAAGAALHDEVPQRLQVGELPDAQVHLRLLRLLLSHPSVLSADLRRPAPGDHGAAAGRAGSDGVRAAVHPRRAHLHLPEAGQRRSGRHAPH</sequence>
<feature type="region of interest" description="Disordered" evidence="1">
    <location>
        <begin position="290"/>
        <end position="310"/>
    </location>
</feature>
<dbReference type="AlphaFoldDB" id="S9UQB9"/>
<feature type="compositionally biased region" description="Basic residues" evidence="1">
    <location>
        <begin position="211"/>
        <end position="222"/>
    </location>
</feature>
<feature type="region of interest" description="Disordered" evidence="1">
    <location>
        <begin position="211"/>
        <end position="252"/>
    </location>
</feature>
<comment type="caution">
    <text evidence="2">The sequence shown here is derived from an EMBL/GenBank/DDBJ whole genome shotgun (WGS) entry which is preliminary data.</text>
</comment>
<feature type="compositionally biased region" description="Gly residues" evidence="1">
    <location>
        <begin position="60"/>
        <end position="69"/>
    </location>
</feature>